<proteinExistence type="predicted"/>
<sequence length="80" mass="9585">MRVEERPTAYVKIYPVKPPHGYVGIFIDPITNQYRYDVIEPKLFPNEKKILNQLKEILHEELDIRLEDIEKEGEAEKYLK</sequence>
<protein>
    <submittedName>
        <fullName evidence="1">Uncharacterized protein</fullName>
    </submittedName>
</protein>
<feature type="non-terminal residue" evidence="1">
    <location>
        <position position="80"/>
    </location>
</feature>
<evidence type="ECO:0000313" key="1">
    <source>
        <dbReference type="EMBL" id="RLE51512.1"/>
    </source>
</evidence>
<accession>A0A497EWV8</accession>
<dbReference type="Proteomes" id="UP000268446">
    <property type="component" value="Unassembled WGS sequence"/>
</dbReference>
<dbReference type="EMBL" id="QMQZ01000051">
    <property type="protein sequence ID" value="RLE51512.1"/>
    <property type="molecule type" value="Genomic_DNA"/>
</dbReference>
<reference evidence="1 2" key="1">
    <citation type="submission" date="2018-06" db="EMBL/GenBank/DDBJ databases">
        <title>Extensive metabolic versatility and redundancy in microbially diverse, dynamic hydrothermal sediments.</title>
        <authorList>
            <person name="Dombrowski N."/>
            <person name="Teske A."/>
            <person name="Baker B.J."/>
        </authorList>
    </citation>
    <scope>NUCLEOTIDE SEQUENCE [LARGE SCALE GENOMIC DNA]</scope>
    <source>
        <strain evidence="1">B29_G17</strain>
    </source>
</reference>
<dbReference type="AlphaFoldDB" id="A0A497EWV8"/>
<name>A0A497EWV8_9CREN</name>
<comment type="caution">
    <text evidence="1">The sequence shown here is derived from an EMBL/GenBank/DDBJ whole genome shotgun (WGS) entry which is preliminary data.</text>
</comment>
<dbReference type="Gene3D" id="3.30.450.380">
    <property type="match status" value="1"/>
</dbReference>
<organism evidence="1 2">
    <name type="scientific">Thermoproteota archaeon</name>
    <dbReference type="NCBI Taxonomy" id="2056631"/>
    <lineage>
        <taxon>Archaea</taxon>
        <taxon>Thermoproteota</taxon>
    </lineage>
</organism>
<evidence type="ECO:0000313" key="2">
    <source>
        <dbReference type="Proteomes" id="UP000268446"/>
    </source>
</evidence>
<gene>
    <name evidence="1" type="ORF">DRJ20_02015</name>
</gene>